<dbReference type="GO" id="GO:0005886">
    <property type="term" value="C:plasma membrane"/>
    <property type="evidence" value="ECO:0007669"/>
    <property type="project" value="UniProtKB-SubCell"/>
</dbReference>
<dbReference type="InterPro" id="IPR050351">
    <property type="entry name" value="BphY/WalK/GraS-like"/>
</dbReference>
<accession>A0A3P5X057</accession>
<sequence>MTFLRFLRYERPVIFLYLVGFLITAMVFFTDPTRNWLWGTFFYALALILLILAGYLLFRYQQNLRAIRSMQSRDYESLSMEGDYAQQHMDEMRKQHIRELNTIQEKQNEHYDFIVSWFHEIKTPIAVLRLMQQTEVDAKSLSEEVSRIENYVDQALYYAKLDSFNQDYEIKNCDLERMVKETVKDHSKTFISKKIRINLQLEPMAVQSDSKWLQFILNQLITNSLKYTSVGGEITITIVETPQEKQLIIRDNGIGIEQKDLPRVFNRGFTGENGRTHSKSTGMGLYLAQQLSNKLEHYITCTSDVNVYTEFIIHFPKNHDPFLLMNQNNADKKTQ</sequence>
<dbReference type="SUPFAM" id="SSF55874">
    <property type="entry name" value="ATPase domain of HSP90 chaperone/DNA topoisomerase II/histidine kinase"/>
    <property type="match status" value="1"/>
</dbReference>
<keyword evidence="9" id="KW-0067">ATP-binding</keyword>
<feature type="coiled-coil region" evidence="13">
    <location>
        <begin position="89"/>
        <end position="151"/>
    </location>
</feature>
<dbReference type="Proteomes" id="UP000270468">
    <property type="component" value="Unassembled WGS sequence"/>
</dbReference>
<dbReference type="OrthoDB" id="9780487at2"/>
<evidence type="ECO:0000256" key="3">
    <source>
        <dbReference type="ARBA" id="ARBA00012438"/>
    </source>
</evidence>
<evidence type="ECO:0000256" key="4">
    <source>
        <dbReference type="ARBA" id="ARBA00022475"/>
    </source>
</evidence>
<evidence type="ECO:0000256" key="2">
    <source>
        <dbReference type="ARBA" id="ARBA00004651"/>
    </source>
</evidence>
<dbReference type="GO" id="GO:0000155">
    <property type="term" value="F:phosphorelay sensor kinase activity"/>
    <property type="evidence" value="ECO:0007669"/>
    <property type="project" value="InterPro"/>
</dbReference>
<dbReference type="CDD" id="cd00082">
    <property type="entry name" value="HisKA"/>
    <property type="match status" value="1"/>
</dbReference>
<evidence type="ECO:0000313" key="17">
    <source>
        <dbReference type="Proteomes" id="UP000270468"/>
    </source>
</evidence>
<evidence type="ECO:0000256" key="8">
    <source>
        <dbReference type="ARBA" id="ARBA00022777"/>
    </source>
</evidence>
<gene>
    <name evidence="16" type="primary">graS_2</name>
    <name evidence="16" type="ORF">FILTAD_00591</name>
</gene>
<evidence type="ECO:0000256" key="10">
    <source>
        <dbReference type="ARBA" id="ARBA00022989"/>
    </source>
</evidence>
<evidence type="ECO:0000256" key="9">
    <source>
        <dbReference type="ARBA" id="ARBA00022840"/>
    </source>
</evidence>
<dbReference type="PROSITE" id="PS50109">
    <property type="entry name" value="HIS_KIN"/>
    <property type="match status" value="1"/>
</dbReference>
<feature type="transmembrane region" description="Helical" evidence="14">
    <location>
        <begin position="12"/>
        <end position="30"/>
    </location>
</feature>
<proteinExistence type="predicted"/>
<evidence type="ECO:0000256" key="5">
    <source>
        <dbReference type="ARBA" id="ARBA00022679"/>
    </source>
</evidence>
<comment type="catalytic activity">
    <reaction evidence="1">
        <text>ATP + protein L-histidine = ADP + protein N-phospho-L-histidine.</text>
        <dbReference type="EC" id="2.7.13.3"/>
    </reaction>
</comment>
<keyword evidence="6 14" id="KW-0812">Transmembrane</keyword>
<dbReference type="Gene3D" id="3.30.565.10">
    <property type="entry name" value="Histidine kinase-like ATPase, C-terminal domain"/>
    <property type="match status" value="1"/>
</dbReference>
<keyword evidence="13" id="KW-0175">Coiled coil</keyword>
<dbReference type="InterPro" id="IPR036890">
    <property type="entry name" value="HATPase_C_sf"/>
</dbReference>
<dbReference type="SUPFAM" id="SSF47384">
    <property type="entry name" value="Homodimeric domain of signal transducing histidine kinase"/>
    <property type="match status" value="1"/>
</dbReference>
<keyword evidence="12 14" id="KW-0472">Membrane</keyword>
<keyword evidence="7" id="KW-0547">Nucleotide-binding</keyword>
<reference evidence="16 17" key="1">
    <citation type="submission" date="2018-11" db="EMBL/GenBank/DDBJ databases">
        <authorList>
            <person name="Criscuolo A."/>
        </authorList>
    </citation>
    <scope>NUCLEOTIDE SEQUENCE [LARGE SCALE GENOMIC DNA]</scope>
    <source>
        <strain evidence="16">ATB-66</strain>
    </source>
</reference>
<feature type="transmembrane region" description="Helical" evidence="14">
    <location>
        <begin position="36"/>
        <end position="58"/>
    </location>
</feature>
<keyword evidence="5 16" id="KW-0808">Transferase</keyword>
<keyword evidence="11" id="KW-0902">Two-component regulatory system</keyword>
<dbReference type="PANTHER" id="PTHR45453:SF2">
    <property type="entry name" value="HISTIDINE KINASE"/>
    <property type="match status" value="1"/>
</dbReference>
<dbReference type="InterPro" id="IPR003661">
    <property type="entry name" value="HisK_dim/P_dom"/>
</dbReference>
<dbReference type="InterPro" id="IPR003594">
    <property type="entry name" value="HATPase_dom"/>
</dbReference>
<dbReference type="InterPro" id="IPR036097">
    <property type="entry name" value="HisK_dim/P_sf"/>
</dbReference>
<name>A0A3P5X057_9BACL</name>
<organism evidence="16 17">
    <name type="scientific">Filibacter tadaridae</name>
    <dbReference type="NCBI Taxonomy" id="2483811"/>
    <lineage>
        <taxon>Bacteria</taxon>
        <taxon>Bacillati</taxon>
        <taxon>Bacillota</taxon>
        <taxon>Bacilli</taxon>
        <taxon>Bacillales</taxon>
        <taxon>Caryophanaceae</taxon>
        <taxon>Filibacter</taxon>
    </lineage>
</organism>
<evidence type="ECO:0000256" key="11">
    <source>
        <dbReference type="ARBA" id="ARBA00023012"/>
    </source>
</evidence>
<dbReference type="PANTHER" id="PTHR45453">
    <property type="entry name" value="PHOSPHATE REGULON SENSOR PROTEIN PHOR"/>
    <property type="match status" value="1"/>
</dbReference>
<evidence type="ECO:0000259" key="15">
    <source>
        <dbReference type="PROSITE" id="PS50109"/>
    </source>
</evidence>
<evidence type="ECO:0000256" key="14">
    <source>
        <dbReference type="SAM" id="Phobius"/>
    </source>
</evidence>
<dbReference type="SMART" id="SM00387">
    <property type="entry name" value="HATPase_c"/>
    <property type="match status" value="1"/>
</dbReference>
<evidence type="ECO:0000256" key="13">
    <source>
        <dbReference type="SAM" id="Coils"/>
    </source>
</evidence>
<feature type="domain" description="Histidine kinase" evidence="15">
    <location>
        <begin position="116"/>
        <end position="319"/>
    </location>
</feature>
<keyword evidence="17" id="KW-1185">Reference proteome</keyword>
<dbReference type="InterPro" id="IPR005467">
    <property type="entry name" value="His_kinase_dom"/>
</dbReference>
<dbReference type="GO" id="GO:0016036">
    <property type="term" value="P:cellular response to phosphate starvation"/>
    <property type="evidence" value="ECO:0007669"/>
    <property type="project" value="TreeGrafter"/>
</dbReference>
<comment type="subcellular location">
    <subcellularLocation>
        <location evidence="2">Cell membrane</location>
        <topology evidence="2">Multi-pass membrane protein</topology>
    </subcellularLocation>
</comment>
<dbReference type="RefSeq" id="WP_124069036.1">
    <property type="nucleotide sequence ID" value="NZ_CBCRXF010000007.1"/>
</dbReference>
<evidence type="ECO:0000256" key="6">
    <source>
        <dbReference type="ARBA" id="ARBA00022692"/>
    </source>
</evidence>
<dbReference type="Pfam" id="PF02518">
    <property type="entry name" value="HATPase_c"/>
    <property type="match status" value="1"/>
</dbReference>
<evidence type="ECO:0000256" key="7">
    <source>
        <dbReference type="ARBA" id="ARBA00022741"/>
    </source>
</evidence>
<dbReference type="EMBL" id="UXAV01000020">
    <property type="protein sequence ID" value="VDC21587.1"/>
    <property type="molecule type" value="Genomic_DNA"/>
</dbReference>
<keyword evidence="4" id="KW-1003">Cell membrane</keyword>
<dbReference type="GO" id="GO:0004721">
    <property type="term" value="F:phosphoprotein phosphatase activity"/>
    <property type="evidence" value="ECO:0007669"/>
    <property type="project" value="TreeGrafter"/>
</dbReference>
<evidence type="ECO:0000256" key="1">
    <source>
        <dbReference type="ARBA" id="ARBA00000085"/>
    </source>
</evidence>
<evidence type="ECO:0000256" key="12">
    <source>
        <dbReference type="ARBA" id="ARBA00023136"/>
    </source>
</evidence>
<dbReference type="GO" id="GO:0005524">
    <property type="term" value="F:ATP binding"/>
    <property type="evidence" value="ECO:0007669"/>
    <property type="project" value="UniProtKB-KW"/>
</dbReference>
<keyword evidence="8 16" id="KW-0418">Kinase</keyword>
<dbReference type="AlphaFoldDB" id="A0A3P5X057"/>
<protein>
    <recommendedName>
        <fullName evidence="3">histidine kinase</fullName>
        <ecNumber evidence="3">2.7.13.3</ecNumber>
    </recommendedName>
</protein>
<evidence type="ECO:0000313" key="16">
    <source>
        <dbReference type="EMBL" id="VDC21587.1"/>
    </source>
</evidence>
<dbReference type="EC" id="2.7.13.3" evidence="3"/>
<keyword evidence="10 14" id="KW-1133">Transmembrane helix</keyword>